<dbReference type="HOGENOM" id="CLU_2335799_0_0_1"/>
<dbReference type="eggNOG" id="ENOG502T9H7">
    <property type="taxonomic scope" value="Eukaryota"/>
</dbReference>
<sequence>MMVRVVGMVGGQVIGHRGDWMMRNERCVRNKWSVRNQWGMVDDSWCSHVMRVSDEGGVVAQAKGEATLSLGRGFDILLLLLLGDRCGHDASNASNQQN</sequence>
<name>B4J7X3_DROGR</name>
<keyword evidence="2" id="KW-1185">Reference proteome</keyword>
<gene>
    <name evidence="1" type="primary">Dgri\GH20592</name>
    <name evidence="1" type="ORF">Dgri_GH20592</name>
</gene>
<evidence type="ECO:0000313" key="1">
    <source>
        <dbReference type="EMBL" id="EDW01179.1"/>
    </source>
</evidence>
<reference evidence="1 2" key="1">
    <citation type="journal article" date="2007" name="Nature">
        <title>Evolution of genes and genomes on the Drosophila phylogeny.</title>
        <authorList>
            <consortium name="Drosophila 12 Genomes Consortium"/>
            <person name="Clark A.G."/>
            <person name="Eisen M.B."/>
            <person name="Smith D.R."/>
            <person name="Bergman C.M."/>
            <person name="Oliver B."/>
            <person name="Markow T.A."/>
            <person name="Kaufman T.C."/>
            <person name="Kellis M."/>
            <person name="Gelbart W."/>
            <person name="Iyer V.N."/>
            <person name="Pollard D.A."/>
            <person name="Sackton T.B."/>
            <person name="Larracuente A.M."/>
            <person name="Singh N.D."/>
            <person name="Abad J.P."/>
            <person name="Abt D.N."/>
            <person name="Adryan B."/>
            <person name="Aguade M."/>
            <person name="Akashi H."/>
            <person name="Anderson W.W."/>
            <person name="Aquadro C.F."/>
            <person name="Ardell D.H."/>
            <person name="Arguello R."/>
            <person name="Artieri C.G."/>
            <person name="Barbash D.A."/>
            <person name="Barker D."/>
            <person name="Barsanti P."/>
            <person name="Batterham P."/>
            <person name="Batzoglou S."/>
            <person name="Begun D."/>
            <person name="Bhutkar A."/>
            <person name="Blanco E."/>
            <person name="Bosak S.A."/>
            <person name="Bradley R.K."/>
            <person name="Brand A.D."/>
            <person name="Brent M.R."/>
            <person name="Brooks A.N."/>
            <person name="Brown R.H."/>
            <person name="Butlin R.K."/>
            <person name="Caggese C."/>
            <person name="Calvi B.R."/>
            <person name="Bernardo de Carvalho A."/>
            <person name="Caspi A."/>
            <person name="Castrezana S."/>
            <person name="Celniker S.E."/>
            <person name="Chang J.L."/>
            <person name="Chapple C."/>
            <person name="Chatterji S."/>
            <person name="Chinwalla A."/>
            <person name="Civetta A."/>
            <person name="Clifton S.W."/>
            <person name="Comeron J.M."/>
            <person name="Costello J.C."/>
            <person name="Coyne J.A."/>
            <person name="Daub J."/>
            <person name="David R.G."/>
            <person name="Delcher A.L."/>
            <person name="Delehaunty K."/>
            <person name="Do C.B."/>
            <person name="Ebling H."/>
            <person name="Edwards K."/>
            <person name="Eickbush T."/>
            <person name="Evans J.D."/>
            <person name="Filipski A."/>
            <person name="Findeiss S."/>
            <person name="Freyhult E."/>
            <person name="Fulton L."/>
            <person name="Fulton R."/>
            <person name="Garcia A.C."/>
            <person name="Gardiner A."/>
            <person name="Garfield D.A."/>
            <person name="Garvin B.E."/>
            <person name="Gibson G."/>
            <person name="Gilbert D."/>
            <person name="Gnerre S."/>
            <person name="Godfrey J."/>
            <person name="Good R."/>
            <person name="Gotea V."/>
            <person name="Gravely B."/>
            <person name="Greenberg A.J."/>
            <person name="Griffiths-Jones S."/>
            <person name="Gross S."/>
            <person name="Guigo R."/>
            <person name="Gustafson E.A."/>
            <person name="Haerty W."/>
            <person name="Hahn M.W."/>
            <person name="Halligan D.L."/>
            <person name="Halpern A.L."/>
            <person name="Halter G.M."/>
            <person name="Han M.V."/>
            <person name="Heger A."/>
            <person name="Hillier L."/>
            <person name="Hinrichs A.S."/>
            <person name="Holmes I."/>
            <person name="Hoskins R.A."/>
            <person name="Hubisz M.J."/>
            <person name="Hultmark D."/>
            <person name="Huntley M.A."/>
            <person name="Jaffe D.B."/>
            <person name="Jagadeeshan S."/>
            <person name="Jeck W.R."/>
            <person name="Johnson J."/>
            <person name="Jones C.D."/>
            <person name="Jordan W.C."/>
            <person name="Karpen G.H."/>
            <person name="Kataoka E."/>
            <person name="Keightley P.D."/>
            <person name="Kheradpour P."/>
            <person name="Kirkness E.F."/>
            <person name="Koerich L.B."/>
            <person name="Kristiansen K."/>
            <person name="Kudrna D."/>
            <person name="Kulathinal R.J."/>
            <person name="Kumar S."/>
            <person name="Kwok R."/>
            <person name="Lander E."/>
            <person name="Langley C.H."/>
            <person name="Lapoint R."/>
            <person name="Lazzaro B.P."/>
            <person name="Lee S.J."/>
            <person name="Levesque L."/>
            <person name="Li R."/>
            <person name="Lin C.F."/>
            <person name="Lin M.F."/>
            <person name="Lindblad-Toh K."/>
            <person name="Llopart A."/>
            <person name="Long M."/>
            <person name="Low L."/>
            <person name="Lozovsky E."/>
            <person name="Lu J."/>
            <person name="Luo M."/>
            <person name="Machado C.A."/>
            <person name="Makalowski W."/>
            <person name="Marzo M."/>
            <person name="Matsuda M."/>
            <person name="Matzkin L."/>
            <person name="McAllister B."/>
            <person name="McBride C.S."/>
            <person name="McKernan B."/>
            <person name="McKernan K."/>
            <person name="Mendez-Lago M."/>
            <person name="Minx P."/>
            <person name="Mollenhauer M.U."/>
            <person name="Montooth K."/>
            <person name="Mount S.M."/>
            <person name="Mu X."/>
            <person name="Myers E."/>
            <person name="Negre B."/>
            <person name="Newfeld S."/>
            <person name="Nielsen R."/>
            <person name="Noor M.A."/>
            <person name="O'Grady P."/>
            <person name="Pachter L."/>
            <person name="Papaceit M."/>
            <person name="Parisi M.J."/>
            <person name="Parisi M."/>
            <person name="Parts L."/>
            <person name="Pedersen J.S."/>
            <person name="Pesole G."/>
            <person name="Phillippy A.M."/>
            <person name="Ponting C.P."/>
            <person name="Pop M."/>
            <person name="Porcelli D."/>
            <person name="Powell J.R."/>
            <person name="Prohaska S."/>
            <person name="Pruitt K."/>
            <person name="Puig M."/>
            <person name="Quesneville H."/>
            <person name="Ram K.R."/>
            <person name="Rand D."/>
            <person name="Rasmussen M.D."/>
            <person name="Reed L.K."/>
            <person name="Reenan R."/>
            <person name="Reily A."/>
            <person name="Remington K.A."/>
            <person name="Rieger T.T."/>
            <person name="Ritchie M.G."/>
            <person name="Robin C."/>
            <person name="Rogers Y.H."/>
            <person name="Rohde C."/>
            <person name="Rozas J."/>
            <person name="Rubenfield M.J."/>
            <person name="Ruiz A."/>
            <person name="Russo S."/>
            <person name="Salzberg S.L."/>
            <person name="Sanchez-Gracia A."/>
            <person name="Saranga D.J."/>
            <person name="Sato H."/>
            <person name="Schaeffer S.W."/>
            <person name="Schatz M.C."/>
            <person name="Schlenke T."/>
            <person name="Schwartz R."/>
            <person name="Segarra C."/>
            <person name="Singh R.S."/>
            <person name="Sirot L."/>
            <person name="Sirota M."/>
            <person name="Sisneros N.B."/>
            <person name="Smith C.D."/>
            <person name="Smith T.F."/>
            <person name="Spieth J."/>
            <person name="Stage D.E."/>
            <person name="Stark A."/>
            <person name="Stephan W."/>
            <person name="Strausberg R.L."/>
            <person name="Strempel S."/>
            <person name="Sturgill D."/>
            <person name="Sutton G."/>
            <person name="Sutton G.G."/>
            <person name="Tao W."/>
            <person name="Teichmann S."/>
            <person name="Tobari Y.N."/>
            <person name="Tomimura Y."/>
            <person name="Tsolas J.M."/>
            <person name="Valente V.L."/>
            <person name="Venter E."/>
            <person name="Venter J.C."/>
            <person name="Vicario S."/>
            <person name="Vieira F.G."/>
            <person name="Vilella A.J."/>
            <person name="Villasante A."/>
            <person name="Walenz B."/>
            <person name="Wang J."/>
            <person name="Wasserman M."/>
            <person name="Watts T."/>
            <person name="Wilson D."/>
            <person name="Wilson R.K."/>
            <person name="Wing R.A."/>
            <person name="Wolfner M.F."/>
            <person name="Wong A."/>
            <person name="Wong G.K."/>
            <person name="Wu C.I."/>
            <person name="Wu G."/>
            <person name="Yamamoto D."/>
            <person name="Yang H.P."/>
            <person name="Yang S.P."/>
            <person name="Yorke J.A."/>
            <person name="Yoshida K."/>
            <person name="Zdobnov E."/>
            <person name="Zhang P."/>
            <person name="Zhang Y."/>
            <person name="Zimin A.V."/>
            <person name="Baldwin J."/>
            <person name="Abdouelleil A."/>
            <person name="Abdulkadir J."/>
            <person name="Abebe A."/>
            <person name="Abera B."/>
            <person name="Abreu J."/>
            <person name="Acer S.C."/>
            <person name="Aftuck L."/>
            <person name="Alexander A."/>
            <person name="An P."/>
            <person name="Anderson E."/>
            <person name="Anderson S."/>
            <person name="Arachi H."/>
            <person name="Azer M."/>
            <person name="Bachantsang P."/>
            <person name="Barry A."/>
            <person name="Bayul T."/>
            <person name="Berlin A."/>
            <person name="Bessette D."/>
            <person name="Bloom T."/>
            <person name="Blye J."/>
            <person name="Boguslavskiy L."/>
            <person name="Bonnet C."/>
            <person name="Boukhgalter B."/>
            <person name="Bourzgui I."/>
            <person name="Brown A."/>
            <person name="Cahill P."/>
            <person name="Channer S."/>
            <person name="Cheshatsang Y."/>
            <person name="Chuda L."/>
            <person name="Citroen M."/>
            <person name="Collymore A."/>
            <person name="Cooke P."/>
            <person name="Costello M."/>
            <person name="D'Aco K."/>
            <person name="Daza R."/>
            <person name="De Haan G."/>
            <person name="DeGray S."/>
            <person name="DeMaso C."/>
            <person name="Dhargay N."/>
            <person name="Dooley K."/>
            <person name="Dooley E."/>
            <person name="Doricent M."/>
            <person name="Dorje P."/>
            <person name="Dorjee K."/>
            <person name="Dupes A."/>
            <person name="Elong R."/>
            <person name="Falk J."/>
            <person name="Farina A."/>
            <person name="Faro S."/>
            <person name="Ferguson D."/>
            <person name="Fisher S."/>
            <person name="Foley C.D."/>
            <person name="Franke A."/>
            <person name="Friedrich D."/>
            <person name="Gadbois L."/>
            <person name="Gearin G."/>
            <person name="Gearin C.R."/>
            <person name="Giannoukos G."/>
            <person name="Goode T."/>
            <person name="Graham J."/>
            <person name="Grandbois E."/>
            <person name="Grewal S."/>
            <person name="Gyaltsen K."/>
            <person name="Hafez N."/>
            <person name="Hagos B."/>
            <person name="Hall J."/>
            <person name="Henson C."/>
            <person name="Hollinger A."/>
            <person name="Honan T."/>
            <person name="Huard M.D."/>
            <person name="Hughes L."/>
            <person name="Hurhula B."/>
            <person name="Husby M.E."/>
            <person name="Kamat A."/>
            <person name="Kanga B."/>
            <person name="Kashin S."/>
            <person name="Khazanovich D."/>
            <person name="Kisner P."/>
            <person name="Lance K."/>
            <person name="Lara M."/>
            <person name="Lee W."/>
            <person name="Lennon N."/>
            <person name="Letendre F."/>
            <person name="LeVine R."/>
            <person name="Lipovsky A."/>
            <person name="Liu X."/>
            <person name="Liu J."/>
            <person name="Liu S."/>
            <person name="Lokyitsang T."/>
            <person name="Lokyitsang Y."/>
            <person name="Lubonja R."/>
            <person name="Lui A."/>
            <person name="MacDonald P."/>
            <person name="Magnisalis V."/>
            <person name="Maru K."/>
            <person name="Matthews C."/>
            <person name="McCusker W."/>
            <person name="McDonough S."/>
            <person name="Mehta T."/>
            <person name="Meldrim J."/>
            <person name="Meneus L."/>
            <person name="Mihai O."/>
            <person name="Mihalev A."/>
            <person name="Mihova T."/>
            <person name="Mittelman R."/>
            <person name="Mlenga V."/>
            <person name="Montmayeur A."/>
            <person name="Mulrain L."/>
            <person name="Navidi A."/>
            <person name="Naylor J."/>
            <person name="Negash T."/>
            <person name="Nguyen T."/>
            <person name="Nguyen N."/>
            <person name="Nicol R."/>
            <person name="Norbu C."/>
            <person name="Norbu N."/>
            <person name="Novod N."/>
            <person name="O'Neill B."/>
            <person name="Osman S."/>
            <person name="Markiewicz E."/>
            <person name="Oyono O.L."/>
            <person name="Patti C."/>
            <person name="Phunkhang P."/>
            <person name="Pierre F."/>
            <person name="Priest M."/>
            <person name="Raghuraman S."/>
            <person name="Rege F."/>
            <person name="Reyes R."/>
            <person name="Rise C."/>
            <person name="Rogov P."/>
            <person name="Ross K."/>
            <person name="Ryan E."/>
            <person name="Settipalli S."/>
            <person name="Shea T."/>
            <person name="Sherpa N."/>
            <person name="Shi L."/>
            <person name="Shih D."/>
            <person name="Sparrow T."/>
            <person name="Spaulding J."/>
            <person name="Stalker J."/>
            <person name="Stange-Thomann N."/>
            <person name="Stavropoulos S."/>
            <person name="Stone C."/>
            <person name="Strader C."/>
            <person name="Tesfaye S."/>
            <person name="Thomson T."/>
            <person name="Thoulutsang Y."/>
            <person name="Thoulutsang D."/>
            <person name="Topham K."/>
            <person name="Topping I."/>
            <person name="Tsamla T."/>
            <person name="Vassiliev H."/>
            <person name="Vo A."/>
            <person name="Wangchuk T."/>
            <person name="Wangdi T."/>
            <person name="Weiand M."/>
            <person name="Wilkinson J."/>
            <person name="Wilson A."/>
            <person name="Yadav S."/>
            <person name="Young G."/>
            <person name="Yu Q."/>
            <person name="Zembek L."/>
            <person name="Zhong D."/>
            <person name="Zimmer A."/>
            <person name="Zwirko Z."/>
            <person name="Jaffe D.B."/>
            <person name="Alvarez P."/>
            <person name="Brockman W."/>
            <person name="Butler J."/>
            <person name="Chin C."/>
            <person name="Gnerre S."/>
            <person name="Grabherr M."/>
            <person name="Kleber M."/>
            <person name="Mauceli E."/>
            <person name="MacCallum I."/>
        </authorList>
    </citation>
    <scope>NUCLEOTIDE SEQUENCE [LARGE SCALE GENOMIC DNA]</scope>
    <source>
        <strain evidence="2">Tucson 15287-2541.00</strain>
    </source>
</reference>
<organism evidence="2">
    <name type="scientific">Drosophila grimshawi</name>
    <name type="common">Hawaiian fruit fly</name>
    <name type="synonym">Idiomyia grimshawi</name>
    <dbReference type="NCBI Taxonomy" id="7222"/>
    <lineage>
        <taxon>Eukaryota</taxon>
        <taxon>Metazoa</taxon>
        <taxon>Ecdysozoa</taxon>
        <taxon>Arthropoda</taxon>
        <taxon>Hexapoda</taxon>
        <taxon>Insecta</taxon>
        <taxon>Pterygota</taxon>
        <taxon>Neoptera</taxon>
        <taxon>Endopterygota</taxon>
        <taxon>Diptera</taxon>
        <taxon>Brachycera</taxon>
        <taxon>Muscomorpha</taxon>
        <taxon>Ephydroidea</taxon>
        <taxon>Drosophilidae</taxon>
        <taxon>Drosophila</taxon>
        <taxon>Hawaiian Drosophila</taxon>
    </lineage>
</organism>
<accession>B4J7X3</accession>
<proteinExistence type="predicted"/>
<protein>
    <submittedName>
        <fullName evidence="1">GH20592</fullName>
    </submittedName>
</protein>
<dbReference type="Proteomes" id="UP000001070">
    <property type="component" value="Unassembled WGS sequence"/>
</dbReference>
<dbReference type="AlphaFoldDB" id="B4J7X3"/>
<dbReference type="EMBL" id="CH916367">
    <property type="protein sequence ID" value="EDW01179.1"/>
    <property type="molecule type" value="Genomic_DNA"/>
</dbReference>
<evidence type="ECO:0000313" key="2">
    <source>
        <dbReference type="Proteomes" id="UP000001070"/>
    </source>
</evidence>
<dbReference type="InParanoid" id="B4J7X3"/>